<feature type="signal peptide" evidence="1">
    <location>
        <begin position="1"/>
        <end position="20"/>
    </location>
</feature>
<sequence>MRVLCLNVCAILVAYAVVQAYGDSTIDLNPVIISPFLSNSNNTLLVMDLMKKHFDDSLKYLYTGELTLDNTEVIADKYVNTLKDIVIDSISRSHKMNKMHHVASKWRHGDPE</sequence>
<gene>
    <name evidence="2" type="ORF">Hamer_G002695</name>
</gene>
<dbReference type="EMBL" id="JAHLQT010026447">
    <property type="protein sequence ID" value="KAG7163504.1"/>
    <property type="molecule type" value="Genomic_DNA"/>
</dbReference>
<feature type="chain" id="PRO_5035156841" evidence="1">
    <location>
        <begin position="21"/>
        <end position="112"/>
    </location>
</feature>
<evidence type="ECO:0000313" key="3">
    <source>
        <dbReference type="Proteomes" id="UP000747542"/>
    </source>
</evidence>
<reference evidence="2" key="1">
    <citation type="journal article" date="2021" name="Sci. Adv.">
        <title>The American lobster genome reveals insights on longevity, neural, and immune adaptations.</title>
        <authorList>
            <person name="Polinski J.M."/>
            <person name="Zimin A.V."/>
            <person name="Clark K.F."/>
            <person name="Kohn A.B."/>
            <person name="Sadowski N."/>
            <person name="Timp W."/>
            <person name="Ptitsyn A."/>
            <person name="Khanna P."/>
            <person name="Romanova D.Y."/>
            <person name="Williams P."/>
            <person name="Greenwood S.J."/>
            <person name="Moroz L.L."/>
            <person name="Walt D.R."/>
            <person name="Bodnar A.G."/>
        </authorList>
    </citation>
    <scope>NUCLEOTIDE SEQUENCE</scope>
    <source>
        <strain evidence="2">GMGI-L3</strain>
    </source>
</reference>
<proteinExistence type="predicted"/>
<protein>
    <submittedName>
        <fullName evidence="2">Uncharacterized protein</fullName>
    </submittedName>
</protein>
<evidence type="ECO:0000313" key="2">
    <source>
        <dbReference type="EMBL" id="KAG7163504.1"/>
    </source>
</evidence>
<dbReference type="AlphaFoldDB" id="A0A8J5MUJ6"/>
<dbReference type="Proteomes" id="UP000747542">
    <property type="component" value="Unassembled WGS sequence"/>
</dbReference>
<accession>A0A8J5MUJ6</accession>
<feature type="non-terminal residue" evidence="2">
    <location>
        <position position="1"/>
    </location>
</feature>
<keyword evidence="1" id="KW-0732">Signal</keyword>
<organism evidence="2 3">
    <name type="scientific">Homarus americanus</name>
    <name type="common">American lobster</name>
    <dbReference type="NCBI Taxonomy" id="6706"/>
    <lineage>
        <taxon>Eukaryota</taxon>
        <taxon>Metazoa</taxon>
        <taxon>Ecdysozoa</taxon>
        <taxon>Arthropoda</taxon>
        <taxon>Crustacea</taxon>
        <taxon>Multicrustacea</taxon>
        <taxon>Malacostraca</taxon>
        <taxon>Eumalacostraca</taxon>
        <taxon>Eucarida</taxon>
        <taxon>Decapoda</taxon>
        <taxon>Pleocyemata</taxon>
        <taxon>Astacidea</taxon>
        <taxon>Nephropoidea</taxon>
        <taxon>Nephropidae</taxon>
        <taxon>Homarus</taxon>
    </lineage>
</organism>
<keyword evidence="3" id="KW-1185">Reference proteome</keyword>
<comment type="caution">
    <text evidence="2">The sequence shown here is derived from an EMBL/GenBank/DDBJ whole genome shotgun (WGS) entry which is preliminary data.</text>
</comment>
<name>A0A8J5MUJ6_HOMAM</name>
<evidence type="ECO:0000256" key="1">
    <source>
        <dbReference type="SAM" id="SignalP"/>
    </source>
</evidence>